<comment type="caution">
    <text evidence="5">The sequence shown here is derived from an EMBL/GenBank/DDBJ whole genome shotgun (WGS) entry which is preliminary data.</text>
</comment>
<dbReference type="InterPro" id="IPR001254">
    <property type="entry name" value="Trypsin_dom"/>
</dbReference>
<evidence type="ECO:0000313" key="5">
    <source>
        <dbReference type="EMBL" id="KAF7998028.1"/>
    </source>
</evidence>
<name>A0A835CY22_APHGI</name>
<organism evidence="5 6">
    <name type="scientific">Aphidius gifuensis</name>
    <name type="common">Parasitoid wasp</name>
    <dbReference type="NCBI Taxonomy" id="684658"/>
    <lineage>
        <taxon>Eukaryota</taxon>
        <taxon>Metazoa</taxon>
        <taxon>Ecdysozoa</taxon>
        <taxon>Arthropoda</taxon>
        <taxon>Hexapoda</taxon>
        <taxon>Insecta</taxon>
        <taxon>Pterygota</taxon>
        <taxon>Neoptera</taxon>
        <taxon>Endopterygota</taxon>
        <taxon>Hymenoptera</taxon>
        <taxon>Apocrita</taxon>
        <taxon>Ichneumonoidea</taxon>
        <taxon>Braconidae</taxon>
        <taxon>Aphidiinae</taxon>
        <taxon>Aphidius</taxon>
    </lineage>
</organism>
<dbReference type="GO" id="GO:0004252">
    <property type="term" value="F:serine-type endopeptidase activity"/>
    <property type="evidence" value="ECO:0007669"/>
    <property type="project" value="InterPro"/>
</dbReference>
<dbReference type="Proteomes" id="UP000639338">
    <property type="component" value="Unassembled WGS sequence"/>
</dbReference>
<dbReference type="Pfam" id="PF00089">
    <property type="entry name" value="Trypsin"/>
    <property type="match status" value="1"/>
</dbReference>
<dbReference type="PROSITE" id="PS50240">
    <property type="entry name" value="TRYPSIN_DOM"/>
    <property type="match status" value="1"/>
</dbReference>
<sequence>MVLTPVPYIVALRDETMEYRCAGAILDEYHIITAAHCLFYPDHSLKSVNQIFFTVGTNINIVADPRELYQSRSAFIPMNYVPKTIPSAKYDIAIFKLMRPIEFNANTQPVDLPTEDVTENTRVILSGWGSEGCTAVMSFFLKKIELTVTNKTLCDFYQYMNYNGDSDGMFCAVHHLGACPSFGDSGGPLVDGNTLIGIVSSGMPQFSEGPSFNSKVYNHLSWIDRVRKFAPPRLGCGGGDPNPVFRMY</sequence>
<keyword evidence="1" id="KW-1015">Disulfide bond</keyword>
<dbReference type="CDD" id="cd00190">
    <property type="entry name" value="Tryp_SPc"/>
    <property type="match status" value="1"/>
</dbReference>
<dbReference type="InterPro" id="IPR001314">
    <property type="entry name" value="Peptidase_S1A"/>
</dbReference>
<reference evidence="5 6" key="1">
    <citation type="submission" date="2020-08" db="EMBL/GenBank/DDBJ databases">
        <title>Aphidius gifuensis genome sequencing and assembly.</title>
        <authorList>
            <person name="Du Z."/>
        </authorList>
    </citation>
    <scope>NUCLEOTIDE SEQUENCE [LARGE SCALE GENOMIC DNA]</scope>
    <source>
        <strain evidence="5">YNYX2018</strain>
        <tissue evidence="5">Adults</tissue>
    </source>
</reference>
<keyword evidence="3" id="KW-0720">Serine protease</keyword>
<comment type="similarity">
    <text evidence="2">Belongs to the peptidase S1 family. CLIP subfamily.</text>
</comment>
<keyword evidence="3" id="KW-0645">Protease</keyword>
<dbReference type="PRINTS" id="PR00722">
    <property type="entry name" value="CHYMOTRYPSIN"/>
</dbReference>
<feature type="domain" description="Peptidase S1" evidence="4">
    <location>
        <begin position="7"/>
        <end position="228"/>
    </location>
</feature>
<dbReference type="EMBL" id="JACMRX010000001">
    <property type="protein sequence ID" value="KAF7998028.1"/>
    <property type="molecule type" value="Genomic_DNA"/>
</dbReference>
<evidence type="ECO:0000256" key="2">
    <source>
        <dbReference type="ARBA" id="ARBA00024195"/>
    </source>
</evidence>
<keyword evidence="3" id="KW-0378">Hydrolase</keyword>
<dbReference type="Gene3D" id="2.40.10.10">
    <property type="entry name" value="Trypsin-like serine proteases"/>
    <property type="match status" value="2"/>
</dbReference>
<dbReference type="InterPro" id="IPR043504">
    <property type="entry name" value="Peptidase_S1_PA_chymotrypsin"/>
</dbReference>
<dbReference type="AlphaFoldDB" id="A0A835CY22"/>
<evidence type="ECO:0000313" key="6">
    <source>
        <dbReference type="Proteomes" id="UP000639338"/>
    </source>
</evidence>
<keyword evidence="6" id="KW-1185">Reference proteome</keyword>
<dbReference type="PROSITE" id="PS00134">
    <property type="entry name" value="TRYPSIN_HIS"/>
    <property type="match status" value="1"/>
</dbReference>
<evidence type="ECO:0000256" key="1">
    <source>
        <dbReference type="ARBA" id="ARBA00023157"/>
    </source>
</evidence>
<dbReference type="OrthoDB" id="8030239at2759"/>
<evidence type="ECO:0000256" key="3">
    <source>
        <dbReference type="RuleBase" id="RU363034"/>
    </source>
</evidence>
<dbReference type="InterPro" id="IPR018114">
    <property type="entry name" value="TRYPSIN_HIS"/>
</dbReference>
<dbReference type="SMART" id="SM00020">
    <property type="entry name" value="Tryp_SPc"/>
    <property type="match status" value="1"/>
</dbReference>
<dbReference type="InterPro" id="IPR033116">
    <property type="entry name" value="TRYPSIN_SER"/>
</dbReference>
<gene>
    <name evidence="5" type="ORF">HCN44_009426</name>
</gene>
<proteinExistence type="inferred from homology"/>
<accession>A0A835CY22</accession>
<dbReference type="PANTHER" id="PTHR24256">
    <property type="entry name" value="TRYPTASE-RELATED"/>
    <property type="match status" value="1"/>
</dbReference>
<dbReference type="PROSITE" id="PS00135">
    <property type="entry name" value="TRYPSIN_SER"/>
    <property type="match status" value="1"/>
</dbReference>
<protein>
    <recommendedName>
        <fullName evidence="4">Peptidase S1 domain-containing protein</fullName>
    </recommendedName>
</protein>
<dbReference type="SUPFAM" id="SSF50494">
    <property type="entry name" value="Trypsin-like serine proteases"/>
    <property type="match status" value="1"/>
</dbReference>
<dbReference type="InterPro" id="IPR051487">
    <property type="entry name" value="Ser/Thr_Proteases_Immune/Dev"/>
</dbReference>
<dbReference type="GO" id="GO:0006508">
    <property type="term" value="P:proteolysis"/>
    <property type="evidence" value="ECO:0007669"/>
    <property type="project" value="UniProtKB-KW"/>
</dbReference>
<dbReference type="InterPro" id="IPR009003">
    <property type="entry name" value="Peptidase_S1_PA"/>
</dbReference>
<evidence type="ECO:0000259" key="4">
    <source>
        <dbReference type="PROSITE" id="PS50240"/>
    </source>
</evidence>